<comment type="caution">
    <text evidence="2">The sequence shown here is derived from an EMBL/GenBank/DDBJ whole genome shotgun (WGS) entry which is preliminary data.</text>
</comment>
<feature type="compositionally biased region" description="Low complexity" evidence="1">
    <location>
        <begin position="159"/>
        <end position="176"/>
    </location>
</feature>
<keyword evidence="3" id="KW-1185">Reference proteome</keyword>
<evidence type="ECO:0000313" key="2">
    <source>
        <dbReference type="EMBL" id="KAK9754038.1"/>
    </source>
</evidence>
<accession>A0AAW1N6J5</accession>
<feature type="region of interest" description="Disordered" evidence="1">
    <location>
        <begin position="159"/>
        <end position="186"/>
    </location>
</feature>
<protein>
    <submittedName>
        <fullName evidence="2">Uncharacterized protein</fullName>
    </submittedName>
</protein>
<gene>
    <name evidence="2" type="ORF">QE152_g1686</name>
</gene>
<dbReference type="AlphaFoldDB" id="A0AAW1N6J5"/>
<sequence>MLLKTSSYNNAHSALDDFFGVMANIDVDDLCTAAPLLSDDVWKKFELDVAMGTEDNFYNDLFFANNATATLLSSQKKCKIRNHDCMWAGHCGSKEHPADEPRLYIRTIPPIPPVINRTPTAIKQTATSSRSLLLKTAIKQQDHQQQQIQQQMQQQQSKQTQQIVQLPQQQPVVVSPDSPPMSDDEECRTPTLQILQDVISSCDIEDDSDLCEYFEEEEFLSESVEDPQEQTTMHVKAVHQYARDNDHSYYKDKNASMHLNNLGIDTPSDSGKSVSKG</sequence>
<proteinExistence type="predicted"/>
<name>A0AAW1N6J5_POPJA</name>
<reference evidence="2 3" key="1">
    <citation type="journal article" date="2024" name="BMC Genomics">
        <title>De novo assembly and annotation of Popillia japonica's genome with initial clues to its potential as an invasive pest.</title>
        <authorList>
            <person name="Cucini C."/>
            <person name="Boschi S."/>
            <person name="Funari R."/>
            <person name="Cardaioli E."/>
            <person name="Iannotti N."/>
            <person name="Marturano G."/>
            <person name="Paoli F."/>
            <person name="Bruttini M."/>
            <person name="Carapelli A."/>
            <person name="Frati F."/>
            <person name="Nardi F."/>
        </authorList>
    </citation>
    <scope>NUCLEOTIDE SEQUENCE [LARGE SCALE GENOMIC DNA]</scope>
    <source>
        <strain evidence="2">DMR45628</strain>
    </source>
</reference>
<evidence type="ECO:0000256" key="1">
    <source>
        <dbReference type="SAM" id="MobiDB-lite"/>
    </source>
</evidence>
<evidence type="ECO:0000313" key="3">
    <source>
        <dbReference type="Proteomes" id="UP001458880"/>
    </source>
</evidence>
<organism evidence="2 3">
    <name type="scientific">Popillia japonica</name>
    <name type="common">Japanese beetle</name>
    <dbReference type="NCBI Taxonomy" id="7064"/>
    <lineage>
        <taxon>Eukaryota</taxon>
        <taxon>Metazoa</taxon>
        <taxon>Ecdysozoa</taxon>
        <taxon>Arthropoda</taxon>
        <taxon>Hexapoda</taxon>
        <taxon>Insecta</taxon>
        <taxon>Pterygota</taxon>
        <taxon>Neoptera</taxon>
        <taxon>Endopterygota</taxon>
        <taxon>Coleoptera</taxon>
        <taxon>Polyphaga</taxon>
        <taxon>Scarabaeiformia</taxon>
        <taxon>Scarabaeidae</taxon>
        <taxon>Rutelinae</taxon>
        <taxon>Popillia</taxon>
    </lineage>
</organism>
<dbReference type="EMBL" id="JASPKY010000009">
    <property type="protein sequence ID" value="KAK9754038.1"/>
    <property type="molecule type" value="Genomic_DNA"/>
</dbReference>
<dbReference type="Proteomes" id="UP001458880">
    <property type="component" value="Unassembled WGS sequence"/>
</dbReference>